<accession>A0A6L2PNL7</accession>
<comment type="cofactor">
    <cofactor evidence="1">
        <name>a divalent metal cation</name>
        <dbReference type="ChEBI" id="CHEBI:60240"/>
    </cofactor>
</comment>
<protein>
    <recommendedName>
        <fullName evidence="3">DDE Tnp4 domain-containing protein</fullName>
    </recommendedName>
</protein>
<dbReference type="Proteomes" id="UP000502823">
    <property type="component" value="Unassembled WGS sequence"/>
</dbReference>
<keyword evidence="5" id="KW-1185">Reference proteome</keyword>
<evidence type="ECO:0000259" key="3">
    <source>
        <dbReference type="Pfam" id="PF13359"/>
    </source>
</evidence>
<evidence type="ECO:0000256" key="2">
    <source>
        <dbReference type="ARBA" id="ARBA00022723"/>
    </source>
</evidence>
<dbReference type="InParanoid" id="A0A6L2PNL7"/>
<feature type="domain" description="DDE Tnp4" evidence="3">
    <location>
        <begin position="28"/>
        <end position="106"/>
    </location>
</feature>
<evidence type="ECO:0000313" key="5">
    <source>
        <dbReference type="Proteomes" id="UP000502823"/>
    </source>
</evidence>
<dbReference type="AlphaFoldDB" id="A0A6L2PNL7"/>
<dbReference type="InterPro" id="IPR027806">
    <property type="entry name" value="HARBI1_dom"/>
</dbReference>
<dbReference type="GO" id="GO:0046872">
    <property type="term" value="F:metal ion binding"/>
    <property type="evidence" value="ECO:0007669"/>
    <property type="project" value="UniProtKB-KW"/>
</dbReference>
<sequence length="109" mass="12336">MSKIIRENTPNISPGKPLDGTCGPSLPYVLVGGEAFELSTNLLRPYGGKDLSKKKRIFNYRLCGARRFIECTFSILSNKWRILHRPLNVSIVFADDIVRACCVFDNFVR</sequence>
<name>A0A6L2PNL7_COPFO</name>
<organism evidence="4 5">
    <name type="scientific">Coptotermes formosanus</name>
    <name type="common">Formosan subterranean termite</name>
    <dbReference type="NCBI Taxonomy" id="36987"/>
    <lineage>
        <taxon>Eukaryota</taxon>
        <taxon>Metazoa</taxon>
        <taxon>Ecdysozoa</taxon>
        <taxon>Arthropoda</taxon>
        <taxon>Hexapoda</taxon>
        <taxon>Insecta</taxon>
        <taxon>Pterygota</taxon>
        <taxon>Neoptera</taxon>
        <taxon>Polyneoptera</taxon>
        <taxon>Dictyoptera</taxon>
        <taxon>Blattodea</taxon>
        <taxon>Blattoidea</taxon>
        <taxon>Termitoidae</taxon>
        <taxon>Rhinotermitidae</taxon>
        <taxon>Coptotermes</taxon>
    </lineage>
</organism>
<keyword evidence="2" id="KW-0479">Metal-binding</keyword>
<comment type="caution">
    <text evidence="4">The sequence shown here is derived from an EMBL/GenBank/DDBJ whole genome shotgun (WGS) entry which is preliminary data.</text>
</comment>
<proteinExistence type="predicted"/>
<gene>
    <name evidence="4" type="ORF">Cfor_00474</name>
</gene>
<evidence type="ECO:0000313" key="4">
    <source>
        <dbReference type="EMBL" id="GFG34203.1"/>
    </source>
</evidence>
<dbReference type="EMBL" id="BLKM01005410">
    <property type="protein sequence ID" value="GFG34203.1"/>
    <property type="molecule type" value="Genomic_DNA"/>
</dbReference>
<dbReference type="OrthoDB" id="652136at2759"/>
<evidence type="ECO:0000256" key="1">
    <source>
        <dbReference type="ARBA" id="ARBA00001968"/>
    </source>
</evidence>
<reference evidence="5" key="1">
    <citation type="submission" date="2020-01" db="EMBL/GenBank/DDBJ databases">
        <title>Draft genome sequence of the Termite Coptotermes fromosanus.</title>
        <authorList>
            <person name="Itakura S."/>
            <person name="Yosikawa Y."/>
            <person name="Umezawa K."/>
        </authorList>
    </citation>
    <scope>NUCLEOTIDE SEQUENCE [LARGE SCALE GENOMIC DNA]</scope>
</reference>
<dbReference type="Pfam" id="PF13359">
    <property type="entry name" value="DDE_Tnp_4"/>
    <property type="match status" value="1"/>
</dbReference>